<dbReference type="EMBL" id="NHRY01000148">
    <property type="protein sequence ID" value="PPQ33342.1"/>
    <property type="molecule type" value="Genomic_DNA"/>
</dbReference>
<keyword evidence="2" id="KW-0489">Methyltransferase</keyword>
<dbReference type="PROSITE" id="PS00092">
    <property type="entry name" value="N6_MTASE"/>
    <property type="match status" value="1"/>
</dbReference>
<evidence type="ECO:0000259" key="9">
    <source>
        <dbReference type="Pfam" id="PF12950"/>
    </source>
</evidence>
<evidence type="ECO:0000256" key="7">
    <source>
        <dbReference type="ARBA" id="ARBA00047942"/>
    </source>
</evidence>
<evidence type="ECO:0000313" key="11">
    <source>
        <dbReference type="Proteomes" id="UP000239724"/>
    </source>
</evidence>
<reference evidence="10 11" key="1">
    <citation type="journal article" date="2018" name="Arch. Microbiol.">
        <title>New insights into the metabolic potential of the phototrophic purple bacterium Rhodopila globiformis DSM 161(T) from its draft genome sequence and evidence for a vanadium-dependent nitrogenase.</title>
        <authorList>
            <person name="Imhoff J.F."/>
            <person name="Rahn T."/>
            <person name="Kunzel S."/>
            <person name="Neulinger S.C."/>
        </authorList>
    </citation>
    <scope>NUCLEOTIDE SEQUENCE [LARGE SCALE GENOMIC DNA]</scope>
    <source>
        <strain evidence="10 11">DSM 161</strain>
    </source>
</reference>
<evidence type="ECO:0000256" key="1">
    <source>
        <dbReference type="ARBA" id="ARBA00011900"/>
    </source>
</evidence>
<dbReference type="Pfam" id="PF07669">
    <property type="entry name" value="Eco57I"/>
    <property type="match status" value="1"/>
</dbReference>
<dbReference type="GO" id="GO:0009007">
    <property type="term" value="F:site-specific DNA-methyltransferase (adenine-specific) activity"/>
    <property type="evidence" value="ECO:0007669"/>
    <property type="project" value="UniProtKB-EC"/>
</dbReference>
<dbReference type="OrthoDB" id="9806213at2"/>
<keyword evidence="3" id="KW-0808">Transferase</keyword>
<dbReference type="GO" id="GO:0032259">
    <property type="term" value="P:methylation"/>
    <property type="evidence" value="ECO:0007669"/>
    <property type="project" value="UniProtKB-KW"/>
</dbReference>
<dbReference type="GO" id="GO:0003677">
    <property type="term" value="F:DNA binding"/>
    <property type="evidence" value="ECO:0007669"/>
    <property type="project" value="UniProtKB-KW"/>
</dbReference>
<dbReference type="RefSeq" id="WP_104519555.1">
    <property type="nucleotide sequence ID" value="NZ_NHRY01000148.1"/>
</dbReference>
<dbReference type="PRINTS" id="PR00507">
    <property type="entry name" value="N12N6MTFRASE"/>
</dbReference>
<dbReference type="PANTHER" id="PTHR33841">
    <property type="entry name" value="DNA METHYLTRANSFERASE YEEA-RELATED"/>
    <property type="match status" value="1"/>
</dbReference>
<dbReference type="Proteomes" id="UP000239724">
    <property type="component" value="Unassembled WGS sequence"/>
</dbReference>
<dbReference type="InterPro" id="IPR011639">
    <property type="entry name" value="MethylTrfase_TaqI-like_dom"/>
</dbReference>
<proteinExistence type="predicted"/>
<keyword evidence="5" id="KW-0680">Restriction system</keyword>
<dbReference type="GO" id="GO:0009307">
    <property type="term" value="P:DNA restriction-modification system"/>
    <property type="evidence" value="ECO:0007669"/>
    <property type="project" value="UniProtKB-KW"/>
</dbReference>
<evidence type="ECO:0000313" key="10">
    <source>
        <dbReference type="EMBL" id="PPQ33342.1"/>
    </source>
</evidence>
<comment type="caution">
    <text evidence="10">The sequence shown here is derived from an EMBL/GenBank/DDBJ whole genome shotgun (WGS) entry which is preliminary data.</text>
</comment>
<keyword evidence="11" id="KW-1185">Reference proteome</keyword>
<gene>
    <name evidence="10" type="ORF">CCS01_14495</name>
</gene>
<dbReference type="InterPro" id="IPR002052">
    <property type="entry name" value="DNA_methylase_N6_adenine_CS"/>
</dbReference>
<keyword evidence="6" id="KW-0238">DNA-binding</keyword>
<dbReference type="InterPro" id="IPR025931">
    <property type="entry name" value="TaqI_C"/>
</dbReference>
<dbReference type="SUPFAM" id="SSF53335">
    <property type="entry name" value="S-adenosyl-L-methionine-dependent methyltransferases"/>
    <property type="match status" value="1"/>
</dbReference>
<dbReference type="Pfam" id="PF12950">
    <property type="entry name" value="TaqI_C"/>
    <property type="match status" value="1"/>
</dbReference>
<comment type="catalytic activity">
    <reaction evidence="7">
        <text>a 2'-deoxyadenosine in DNA + S-adenosyl-L-methionine = an N(6)-methyl-2'-deoxyadenosine in DNA + S-adenosyl-L-homocysteine + H(+)</text>
        <dbReference type="Rhea" id="RHEA:15197"/>
        <dbReference type="Rhea" id="RHEA-COMP:12418"/>
        <dbReference type="Rhea" id="RHEA-COMP:12419"/>
        <dbReference type="ChEBI" id="CHEBI:15378"/>
        <dbReference type="ChEBI" id="CHEBI:57856"/>
        <dbReference type="ChEBI" id="CHEBI:59789"/>
        <dbReference type="ChEBI" id="CHEBI:90615"/>
        <dbReference type="ChEBI" id="CHEBI:90616"/>
        <dbReference type="EC" id="2.1.1.72"/>
    </reaction>
</comment>
<feature type="domain" description="Type II methyltransferase M.TaqI-like" evidence="8">
    <location>
        <begin position="657"/>
        <end position="907"/>
    </location>
</feature>
<dbReference type="PANTHER" id="PTHR33841:SF1">
    <property type="entry name" value="DNA METHYLTRANSFERASE A"/>
    <property type="match status" value="1"/>
</dbReference>
<protein>
    <recommendedName>
        <fullName evidence="1">site-specific DNA-methyltransferase (adenine-specific)</fullName>
        <ecNumber evidence="1">2.1.1.72</ecNumber>
    </recommendedName>
</protein>
<evidence type="ECO:0000256" key="2">
    <source>
        <dbReference type="ARBA" id="ARBA00022603"/>
    </source>
</evidence>
<accession>A0A2S6NFC6</accession>
<dbReference type="EC" id="2.1.1.72" evidence="1"/>
<organism evidence="10 11">
    <name type="scientific">Rhodopila globiformis</name>
    <name type="common">Rhodopseudomonas globiformis</name>
    <dbReference type="NCBI Taxonomy" id="1071"/>
    <lineage>
        <taxon>Bacteria</taxon>
        <taxon>Pseudomonadati</taxon>
        <taxon>Pseudomonadota</taxon>
        <taxon>Alphaproteobacteria</taxon>
        <taxon>Acetobacterales</taxon>
        <taxon>Acetobacteraceae</taxon>
        <taxon>Rhodopila</taxon>
    </lineage>
</organism>
<evidence type="ECO:0000256" key="4">
    <source>
        <dbReference type="ARBA" id="ARBA00022691"/>
    </source>
</evidence>
<dbReference type="InterPro" id="IPR050953">
    <property type="entry name" value="N4_N6_ade-DNA_methylase"/>
</dbReference>
<dbReference type="Gene3D" id="3.40.50.150">
    <property type="entry name" value="Vaccinia Virus protein VP39"/>
    <property type="match status" value="1"/>
</dbReference>
<evidence type="ECO:0000256" key="6">
    <source>
        <dbReference type="ARBA" id="ARBA00023125"/>
    </source>
</evidence>
<keyword evidence="4" id="KW-0949">S-adenosyl-L-methionine</keyword>
<evidence type="ECO:0000256" key="3">
    <source>
        <dbReference type="ARBA" id="ARBA00022679"/>
    </source>
</evidence>
<evidence type="ECO:0000256" key="5">
    <source>
        <dbReference type="ARBA" id="ARBA00022747"/>
    </source>
</evidence>
<evidence type="ECO:0000259" key="8">
    <source>
        <dbReference type="Pfam" id="PF07669"/>
    </source>
</evidence>
<feature type="domain" description="TaqI-like C-terminal specificity" evidence="9">
    <location>
        <begin position="1026"/>
        <end position="1176"/>
    </location>
</feature>
<name>A0A2S6NFC6_RHOGL</name>
<dbReference type="InterPro" id="IPR029063">
    <property type="entry name" value="SAM-dependent_MTases_sf"/>
</dbReference>
<sequence>MSHATERLAAIRDAVSGLAGADLAGAGRRLLDVMGYRSPKTLDTPAAPAQFLAALGMDAARFETSRWRAVHFLFQLTGDELPALSRGGDPATGEAFQRGAIDSFVFLAIDLDDGGWSRRQLVAIVRALNRGFAMPVIVLFRHGGQATLTVIDRRANRRDAARDVVGGRISLIKDINLARPHRAHVEILADLSLAALAGRKAPSDFRALYDLWLETLSAAELNKRFYEELADWFAWASTSAPLAFSKGQGNGAGAKEIALIRLLTRLMFVWFIKEKGLVPEALFDGPSLAKLLKEPPAATPSGHGYYLSILQNLFFATLNTEMPERRWRQDDAGQSRDYLGHHVYRHATLFAEPEKALEAFASVPFLNGGLFECLDTEVASDDPRAGDAERERQRLILRIDGFSDQPDKQPRLPNALFFGGAKGVDLSGWFEKAKAPRDVPGLIDLFERYKFTVEENTPLEEEAALDPELLGKVFENLLASYNEDTKTTARNKSGSFYTPREVVDFMVDEALVAWLLPKLPSELGLESDGGDETRLRALLSFASRSHDFSPAQVDALIAAIESCKAIDPAVGSGAFPLGLLQKLVHMLDVLDPGGEKWKARNRLYYERRLAEAEAIPAASERAAEIEKAQEALGEFDAKFESGHYPDYTRKLFLIDRCLHGVDIQPIAVQIAKLRCFISLAVEQKENPGRPNRGITPLPNLEAKFVAANTLTPLHRRGQAGLVSQDLLRKQRALREANRAFFAAANSAAKRREQRRIKLLRAEIADEVMRDHAFAGDDARKLAAWGPFDPNAFAPFFDAEWMFGFDPSATSGWFDIALANPPYIRSGKIDPVFKVALKRDYPGFFAGSSDILTYFFKITESLLVKGGVLSFITSNNYMRAGYGAATRELLSKQFQPLVIVDFGELPVFKAAVDSTVYIGIDGAGADKPFRALTIKTIDDISRLGEIVRESPPSIRPSELDPSGWSFAPPELRALADRMDRVPTKVSNIVADRFYYGIKTGFNAAFLIDDAFRQRLRADGADQALIRPWIDGGEIGRWEHGYSDQYLIAIASGSNIKGGWPWSRRGESDAERVFAREHPALFRHLSQWRTELKKRSDKGEYWWELRACAYWDAFKQTKIAYNETSAELHAFVDEDGFCFNKTAFILLPEDPWSLLAILLSKPLDFYYRMRFPSHGDPFNGGRPQFRKDRMLTVPVPVTTAQQRSGLALLAQAVTRCHEAELLAVAARLEALINALVYELFFADELHARNLLPFVAARDAGLMNLVALEGPALARAAEDWSRCLADPAHPLYATLFDLQSIDAVRIIEGRA</sequence>